<dbReference type="OrthoDB" id="532890at2759"/>
<evidence type="ECO:0000313" key="5">
    <source>
        <dbReference type="Proteomes" id="UP000747110"/>
    </source>
</evidence>
<dbReference type="Pfam" id="PF10049">
    <property type="entry name" value="DUF2283"/>
    <property type="match status" value="1"/>
</dbReference>
<protein>
    <submittedName>
        <fullName evidence="3">Uncharacterized protein</fullName>
    </submittedName>
</protein>
<dbReference type="InterPro" id="IPR019270">
    <property type="entry name" value="DUF2283"/>
</dbReference>
<dbReference type="EMBL" id="BNCQ01000036">
    <property type="protein sequence ID" value="GIM10784.1"/>
    <property type="molecule type" value="Genomic_DNA"/>
</dbReference>
<evidence type="ECO:0000313" key="2">
    <source>
        <dbReference type="EMBL" id="GIL84820.1"/>
    </source>
</evidence>
<reference evidence="3" key="1">
    <citation type="journal article" date="2021" name="Proc. Natl. Acad. Sci. U.S.A.">
        <title>Three genomes in the algal genus Volvox reveal the fate of a haploid sex-determining region after a transition to homothallism.</title>
        <authorList>
            <person name="Yamamoto K."/>
            <person name="Hamaji T."/>
            <person name="Kawai-Toyooka H."/>
            <person name="Matsuzaki R."/>
            <person name="Takahashi F."/>
            <person name="Nishimura Y."/>
            <person name="Kawachi M."/>
            <person name="Noguchi H."/>
            <person name="Minakuchi Y."/>
            <person name="Umen J.G."/>
            <person name="Toyoda A."/>
            <person name="Nozaki H."/>
        </authorList>
    </citation>
    <scope>NUCLEOTIDE SEQUENCE</scope>
    <source>
        <strain evidence="3">NIES-3785</strain>
        <strain evidence="2">NIES-3786</strain>
    </source>
</reference>
<dbReference type="Proteomes" id="UP000747110">
    <property type="component" value="Unassembled WGS sequence"/>
</dbReference>
<evidence type="ECO:0000313" key="4">
    <source>
        <dbReference type="Proteomes" id="UP000722791"/>
    </source>
</evidence>
<dbReference type="AlphaFoldDB" id="A0A8J4LV85"/>
<proteinExistence type="predicted"/>
<dbReference type="EMBL" id="BNCP01000030">
    <property type="protein sequence ID" value="GIL84820.1"/>
    <property type="molecule type" value="Genomic_DNA"/>
</dbReference>
<comment type="caution">
    <text evidence="3">The sequence shown here is derived from an EMBL/GenBank/DDBJ whole genome shotgun (WGS) entry which is preliminary data.</text>
</comment>
<organism evidence="3 4">
    <name type="scientific">Volvox reticuliferus</name>
    <dbReference type="NCBI Taxonomy" id="1737510"/>
    <lineage>
        <taxon>Eukaryota</taxon>
        <taxon>Viridiplantae</taxon>
        <taxon>Chlorophyta</taxon>
        <taxon>core chlorophytes</taxon>
        <taxon>Chlorophyceae</taxon>
        <taxon>CS clade</taxon>
        <taxon>Chlamydomonadales</taxon>
        <taxon>Volvocaceae</taxon>
        <taxon>Volvox</taxon>
    </lineage>
</organism>
<gene>
    <name evidence="2" type="ORF">Vretifemale_13392</name>
    <name evidence="3" type="ORF">Vretimale_14376</name>
</gene>
<sequence>MLSVQNNVSSCCNTSSSLQPLSPSKKHVEFRSVPPLPALSCVRFNVSYRVYADTDTLALYFTKVTPGLIYNTDDIAPGVVADYSQDGRLVSLDINSAFKSTACHTFDSASVVDGKPPLTIQAEYDNRLDRLAVFLTQEKDIVKEVKTEDADVNLGVCADGKWLVVYVSRANSKTFTV</sequence>
<name>A0A8J4LV85_9CHLO</name>
<dbReference type="Proteomes" id="UP000722791">
    <property type="component" value="Unassembled WGS sequence"/>
</dbReference>
<keyword evidence="5" id="KW-1185">Reference proteome</keyword>
<accession>A0A8J4LV85</accession>
<evidence type="ECO:0000256" key="1">
    <source>
        <dbReference type="SAM" id="MobiDB-lite"/>
    </source>
</evidence>
<evidence type="ECO:0000313" key="3">
    <source>
        <dbReference type="EMBL" id="GIM10784.1"/>
    </source>
</evidence>
<feature type="region of interest" description="Disordered" evidence="1">
    <location>
        <begin position="1"/>
        <end position="22"/>
    </location>
</feature>